<evidence type="ECO:0000313" key="1">
    <source>
        <dbReference type="EMBL" id="TGA96035.1"/>
    </source>
</evidence>
<gene>
    <name evidence="1" type="primary">phnG</name>
    <name evidence="1" type="ORF">E4665_16935</name>
</gene>
<dbReference type="GO" id="GO:0015716">
    <property type="term" value="P:organic phosphonate transport"/>
    <property type="evidence" value="ECO:0007669"/>
    <property type="project" value="InterPro"/>
</dbReference>
<name>A0A4Z0GJC0_9BACL</name>
<dbReference type="GO" id="GO:0019634">
    <property type="term" value="P:organic phosphonate metabolic process"/>
    <property type="evidence" value="ECO:0007669"/>
    <property type="project" value="InterPro"/>
</dbReference>
<dbReference type="InterPro" id="IPR009609">
    <property type="entry name" value="Phosphonate_metab_PhnG"/>
</dbReference>
<evidence type="ECO:0000313" key="2">
    <source>
        <dbReference type="Proteomes" id="UP000298347"/>
    </source>
</evidence>
<comment type="caution">
    <text evidence="1">The sequence shown here is derived from an EMBL/GenBank/DDBJ whole genome shotgun (WGS) entry which is preliminary data.</text>
</comment>
<organism evidence="1 2">
    <name type="scientific">Sporolactobacillus shoreae</name>
    <dbReference type="NCBI Taxonomy" id="1465501"/>
    <lineage>
        <taxon>Bacteria</taxon>
        <taxon>Bacillati</taxon>
        <taxon>Bacillota</taxon>
        <taxon>Bacilli</taxon>
        <taxon>Bacillales</taxon>
        <taxon>Sporolactobacillaceae</taxon>
        <taxon>Sporolactobacillus</taxon>
    </lineage>
</organism>
<dbReference type="OrthoDB" id="3182891at2"/>
<dbReference type="EMBL" id="SRJD01000032">
    <property type="protein sequence ID" value="TGA96035.1"/>
    <property type="molecule type" value="Genomic_DNA"/>
</dbReference>
<dbReference type="AlphaFoldDB" id="A0A4Z0GJC0"/>
<accession>A0A4Z0GJC0</accession>
<dbReference type="NCBIfam" id="TIGR03293">
    <property type="entry name" value="PhnG_redo"/>
    <property type="match status" value="1"/>
</dbReference>
<sequence>MTEMSKRRLSKILVTSDLSLLKKISGQAETLAEIRVERAPQTSLVMMKAKDSVSTQPFYMGEALVTECTVSISNTFGIGVVIGEQPERAYRMAVIDAAFNVGLPIVKEWEALLITEEARLVERQNMESARVSESRVNFDTMGEFHDQH</sequence>
<dbReference type="Proteomes" id="UP000298347">
    <property type="component" value="Unassembled WGS sequence"/>
</dbReference>
<keyword evidence="2" id="KW-1185">Reference proteome</keyword>
<dbReference type="Pfam" id="PF06754">
    <property type="entry name" value="PhnG"/>
    <property type="match status" value="1"/>
</dbReference>
<dbReference type="GO" id="GO:0016829">
    <property type="term" value="F:lyase activity"/>
    <property type="evidence" value="ECO:0007669"/>
    <property type="project" value="UniProtKB-KW"/>
</dbReference>
<proteinExistence type="predicted"/>
<dbReference type="RefSeq" id="WP_135349982.1">
    <property type="nucleotide sequence ID" value="NZ_SRJD01000032.1"/>
</dbReference>
<keyword evidence="1" id="KW-0456">Lyase</keyword>
<reference evidence="1 2" key="1">
    <citation type="journal article" date="2015" name="Int. J. Syst. Evol. Microbiol.">
        <title>Sporolactobacillus shoreae sp. nov. and Sporolactobacillus spathodeae sp. nov., two spore-forming lactic acid bacteria isolated from tree barks in Thailand.</title>
        <authorList>
            <person name="Thamacharoensuk T."/>
            <person name="Kitahara M."/>
            <person name="Ohkuma M."/>
            <person name="Thongchul N."/>
            <person name="Tanasupawat S."/>
        </authorList>
    </citation>
    <scope>NUCLEOTIDE SEQUENCE [LARGE SCALE GENOMIC DNA]</scope>
    <source>
        <strain evidence="1 2">BK92</strain>
    </source>
</reference>
<protein>
    <submittedName>
        <fullName evidence="1">Phosphonate C-P lyase system protein PhnG</fullName>
    </submittedName>
</protein>